<dbReference type="Proteomes" id="UP000246171">
    <property type="component" value="Unassembled WGS sequence"/>
</dbReference>
<accession>A0A317VZX0</accession>
<gene>
    <name evidence="1" type="ORF">BO83DRAFT_198906</name>
</gene>
<dbReference type="RefSeq" id="XP_025391071.1">
    <property type="nucleotide sequence ID" value="XM_025526622.1"/>
</dbReference>
<proteinExistence type="predicted"/>
<evidence type="ECO:0000313" key="2">
    <source>
        <dbReference type="Proteomes" id="UP000246171"/>
    </source>
</evidence>
<organism evidence="1 2">
    <name type="scientific">Aspergillus eucalypticola (strain CBS 122712 / IBT 29274)</name>
    <dbReference type="NCBI Taxonomy" id="1448314"/>
    <lineage>
        <taxon>Eukaryota</taxon>
        <taxon>Fungi</taxon>
        <taxon>Dikarya</taxon>
        <taxon>Ascomycota</taxon>
        <taxon>Pezizomycotina</taxon>
        <taxon>Eurotiomycetes</taxon>
        <taxon>Eurotiomycetidae</taxon>
        <taxon>Eurotiales</taxon>
        <taxon>Aspergillaceae</taxon>
        <taxon>Aspergillus</taxon>
        <taxon>Aspergillus subgen. Circumdati</taxon>
    </lineage>
</organism>
<dbReference type="GeneID" id="37048584"/>
<dbReference type="EMBL" id="MSFU01000005">
    <property type="protein sequence ID" value="PWY79924.1"/>
    <property type="molecule type" value="Genomic_DNA"/>
</dbReference>
<protein>
    <submittedName>
        <fullName evidence="1">Uncharacterized protein</fullName>
    </submittedName>
</protein>
<dbReference type="VEuPathDB" id="FungiDB:BO83DRAFT_198906"/>
<evidence type="ECO:0000313" key="1">
    <source>
        <dbReference type="EMBL" id="PWY79924.1"/>
    </source>
</evidence>
<reference evidence="1" key="1">
    <citation type="submission" date="2016-12" db="EMBL/GenBank/DDBJ databases">
        <title>The genomes of Aspergillus section Nigri reveals drivers in fungal speciation.</title>
        <authorList>
            <consortium name="DOE Joint Genome Institute"/>
            <person name="Vesth T.C."/>
            <person name="Nybo J."/>
            <person name="Theobald S."/>
            <person name="Brandl J."/>
            <person name="Frisvad J.C."/>
            <person name="Nielsen K.F."/>
            <person name="Lyhne E.K."/>
            <person name="Kogle M.E."/>
            <person name="Kuo A."/>
            <person name="Riley R."/>
            <person name="Clum A."/>
            <person name="Nolan M."/>
            <person name="Lipzen A."/>
            <person name="Salamov A."/>
            <person name="Henrissat B."/>
            <person name="Wiebenga A."/>
            <person name="De vries R.P."/>
            <person name="Grigoriev I.V."/>
            <person name="Mortensen U.H."/>
            <person name="Andersen M.R."/>
            <person name="Baker S.E."/>
        </authorList>
    </citation>
    <scope>NUCLEOTIDE SEQUENCE</scope>
    <source>
        <strain evidence="1">CBS 122712</strain>
    </source>
</reference>
<sequence>MDRTIPTDVNALFGNLGFHSHMGFNNYLIVFISFSSPVYHLDCYHPHLGFELYLKSTACIIDLIYPAAFRILGCALTLLMRLSNSLTIHFLSCNLKQRIL</sequence>
<name>A0A317VZX0_ASPEC</name>
<keyword evidence="2" id="KW-1185">Reference proteome</keyword>
<dbReference type="AlphaFoldDB" id="A0A317VZX0"/>
<comment type="caution">
    <text evidence="1">The sequence shown here is derived from an EMBL/GenBank/DDBJ whole genome shotgun (WGS) entry which is preliminary data.</text>
</comment>